<name>A0A504JC62_9FLAO</name>
<proteinExistence type="predicted"/>
<protein>
    <submittedName>
        <fullName evidence="1">DUF945 domain-containing protein</fullName>
    </submittedName>
</protein>
<reference evidence="1 2" key="1">
    <citation type="submission" date="2019-06" db="EMBL/GenBank/DDBJ databases">
        <authorList>
            <person name="Meng X."/>
        </authorList>
    </citation>
    <scope>NUCLEOTIDE SEQUENCE [LARGE SCALE GENOMIC DNA]</scope>
    <source>
        <strain evidence="1 2">M625</strain>
    </source>
</reference>
<comment type="caution">
    <text evidence="1">The sequence shown here is derived from an EMBL/GenBank/DDBJ whole genome shotgun (WGS) entry which is preliminary data.</text>
</comment>
<evidence type="ECO:0000313" key="2">
    <source>
        <dbReference type="Proteomes" id="UP000315540"/>
    </source>
</evidence>
<dbReference type="Proteomes" id="UP000315540">
    <property type="component" value="Unassembled WGS sequence"/>
</dbReference>
<keyword evidence="2" id="KW-1185">Reference proteome</keyword>
<gene>
    <name evidence="1" type="ORF">FHK87_16385</name>
</gene>
<dbReference type="InterPro" id="IPR026325">
    <property type="entry name" value="DUF932"/>
</dbReference>
<dbReference type="AlphaFoldDB" id="A0A504JC62"/>
<dbReference type="RefSeq" id="WP_140594844.1">
    <property type="nucleotide sequence ID" value="NZ_VFWZ01000005.1"/>
</dbReference>
<dbReference type="OrthoDB" id="1408335at2"/>
<organism evidence="1 2">
    <name type="scientific">Aquimarina algicola</name>
    <dbReference type="NCBI Taxonomy" id="2589995"/>
    <lineage>
        <taxon>Bacteria</taxon>
        <taxon>Pseudomonadati</taxon>
        <taxon>Bacteroidota</taxon>
        <taxon>Flavobacteriia</taxon>
        <taxon>Flavobacteriales</taxon>
        <taxon>Flavobacteriaceae</taxon>
        <taxon>Aquimarina</taxon>
    </lineage>
</organism>
<sequence>MYLDRLQQDEIFVPSEIKPLKTLTGIDPRSGLENVIISNGKIINVVSARYGHILNELFFKQAEQKLLDAGLNFHKRTINRDDRSFIMDFIIEDHNQFTIKNDKDTILPMLRFKNSYDGREKTSGHFGFYRKICSNGLHIAQAEVAFSMN</sequence>
<accession>A0A504JC62</accession>
<evidence type="ECO:0000313" key="1">
    <source>
        <dbReference type="EMBL" id="TPN84509.1"/>
    </source>
</evidence>
<dbReference type="Pfam" id="PF06067">
    <property type="entry name" value="DUF932"/>
    <property type="match status" value="1"/>
</dbReference>
<dbReference type="EMBL" id="VFWZ01000005">
    <property type="protein sequence ID" value="TPN84509.1"/>
    <property type="molecule type" value="Genomic_DNA"/>
</dbReference>